<dbReference type="AlphaFoldDB" id="A0A2S8IAT6"/>
<name>A0A2S8IAT6_RHOOP</name>
<gene>
    <name evidence="1" type="ORF">C5613_43055</name>
</gene>
<comment type="caution">
    <text evidence="1">The sequence shown here is derived from an EMBL/GenBank/DDBJ whole genome shotgun (WGS) entry which is preliminary data.</text>
</comment>
<dbReference type="Proteomes" id="UP000239290">
    <property type="component" value="Unassembled WGS sequence"/>
</dbReference>
<dbReference type="EMBL" id="PUIO01000111">
    <property type="protein sequence ID" value="PQP11871.1"/>
    <property type="molecule type" value="Genomic_DNA"/>
</dbReference>
<evidence type="ECO:0000313" key="2">
    <source>
        <dbReference type="Proteomes" id="UP000239290"/>
    </source>
</evidence>
<organism evidence="1 2">
    <name type="scientific">Rhodococcus opacus</name>
    <name type="common">Nocardia opaca</name>
    <dbReference type="NCBI Taxonomy" id="37919"/>
    <lineage>
        <taxon>Bacteria</taxon>
        <taxon>Bacillati</taxon>
        <taxon>Actinomycetota</taxon>
        <taxon>Actinomycetes</taxon>
        <taxon>Mycobacteriales</taxon>
        <taxon>Nocardiaceae</taxon>
        <taxon>Rhodococcus</taxon>
    </lineage>
</organism>
<protein>
    <submittedName>
        <fullName evidence="1">Uncharacterized protein</fullName>
    </submittedName>
</protein>
<dbReference type="RefSeq" id="WP_007299740.1">
    <property type="nucleotide sequence ID" value="NZ_PUIO01000111.1"/>
</dbReference>
<reference evidence="2" key="1">
    <citation type="submission" date="2018-02" db="EMBL/GenBank/DDBJ databases">
        <title>Draft genome sequencing of Rhodococcus opacus KU647198.</title>
        <authorList>
            <person name="Zheng B.-X."/>
        </authorList>
    </citation>
    <scope>NUCLEOTIDE SEQUENCE [LARGE SCALE GENOMIC DNA]</scope>
    <source>
        <strain evidence="2">04-OD7</strain>
    </source>
</reference>
<evidence type="ECO:0000313" key="1">
    <source>
        <dbReference type="EMBL" id="PQP11871.1"/>
    </source>
</evidence>
<accession>A0A2S8IAT6</accession>
<proteinExistence type="predicted"/>
<sequence length="60" mass="6619">MTDTVVDAVAALHVTEYWVVEVDRHDGTCCTFGPFTADAAWARLEHRTAPTRFAAVVGKR</sequence>